<keyword evidence="3" id="KW-1185">Reference proteome</keyword>
<name>A0ABP9SQB8_9MICC</name>
<accession>A0ABP9SQB8</accession>
<sequence length="139" mass="15665">MLVEQIRHWGKAAFGAPAAADAVLACEAQLGYKLPDQLRQLLAETNGIEGEYGLGLLWPTHRIAEDNAYFRNNSDFRRLYMPFAGLVFFADAGNGDQFAVSLTGNHEIYVWNHVDDSRVWVAPTVMRYLEDWMTGTLKV</sequence>
<organism evidence="2 3">
    <name type="scientific">Arthrobacter gyeryongensis</name>
    <dbReference type="NCBI Taxonomy" id="1650592"/>
    <lineage>
        <taxon>Bacteria</taxon>
        <taxon>Bacillati</taxon>
        <taxon>Actinomycetota</taxon>
        <taxon>Actinomycetes</taxon>
        <taxon>Micrococcales</taxon>
        <taxon>Micrococcaceae</taxon>
        <taxon>Arthrobacter</taxon>
    </lineage>
</organism>
<dbReference type="Gene3D" id="3.40.1580.10">
    <property type="entry name" value="SMI1/KNR4-like"/>
    <property type="match status" value="1"/>
</dbReference>
<dbReference type="EMBL" id="BAABKK010000032">
    <property type="protein sequence ID" value="GAA5200735.1"/>
    <property type="molecule type" value="Genomic_DNA"/>
</dbReference>
<proteinExistence type="predicted"/>
<evidence type="ECO:0000313" key="2">
    <source>
        <dbReference type="EMBL" id="GAA5200735.1"/>
    </source>
</evidence>
<reference evidence="3" key="1">
    <citation type="journal article" date="2019" name="Int. J. Syst. Evol. Microbiol.">
        <title>The Global Catalogue of Microorganisms (GCM) 10K type strain sequencing project: providing services to taxonomists for standard genome sequencing and annotation.</title>
        <authorList>
            <consortium name="The Broad Institute Genomics Platform"/>
            <consortium name="The Broad Institute Genome Sequencing Center for Infectious Disease"/>
            <person name="Wu L."/>
            <person name="Ma J."/>
        </authorList>
    </citation>
    <scope>NUCLEOTIDE SEQUENCE [LARGE SCALE GENOMIC DNA]</scope>
    <source>
        <strain evidence="3">JCM 18514</strain>
    </source>
</reference>
<dbReference type="SMART" id="SM00860">
    <property type="entry name" value="SMI1_KNR4"/>
    <property type="match status" value="1"/>
</dbReference>
<dbReference type="InterPro" id="IPR037883">
    <property type="entry name" value="Knr4/Smi1-like_sf"/>
</dbReference>
<dbReference type="SUPFAM" id="SSF160631">
    <property type="entry name" value="SMI1/KNR4-like"/>
    <property type="match status" value="1"/>
</dbReference>
<dbReference type="Pfam" id="PF09346">
    <property type="entry name" value="SMI1_KNR4"/>
    <property type="match status" value="1"/>
</dbReference>
<evidence type="ECO:0000259" key="1">
    <source>
        <dbReference type="SMART" id="SM00860"/>
    </source>
</evidence>
<protein>
    <submittedName>
        <fullName evidence="2">SMI1/KNR4 family protein</fullName>
    </submittedName>
</protein>
<gene>
    <name evidence="2" type="ORF">GCM10023346_43510</name>
</gene>
<feature type="domain" description="Knr4/Smi1-like" evidence="1">
    <location>
        <begin position="17"/>
        <end position="135"/>
    </location>
</feature>
<comment type="caution">
    <text evidence="2">The sequence shown here is derived from an EMBL/GenBank/DDBJ whole genome shotgun (WGS) entry which is preliminary data.</text>
</comment>
<dbReference type="InterPro" id="IPR018958">
    <property type="entry name" value="Knr4/Smi1-like_dom"/>
</dbReference>
<evidence type="ECO:0000313" key="3">
    <source>
        <dbReference type="Proteomes" id="UP001500200"/>
    </source>
</evidence>
<dbReference type="RefSeq" id="WP_234751387.1">
    <property type="nucleotide sequence ID" value="NZ_BAABKK010000032.1"/>
</dbReference>
<dbReference type="Proteomes" id="UP001500200">
    <property type="component" value="Unassembled WGS sequence"/>
</dbReference>